<dbReference type="InterPro" id="IPR037176">
    <property type="entry name" value="Osmotin/thaumatin-like_sf"/>
</dbReference>
<dbReference type="PRINTS" id="PR00347">
    <property type="entry name" value="THAUMATIN"/>
</dbReference>
<evidence type="ECO:0000256" key="1">
    <source>
        <dbReference type="SAM" id="MobiDB-lite"/>
    </source>
</evidence>
<accession>A0A4U5WF94</accession>
<keyword evidence="3" id="KW-1185">Reference proteome</keyword>
<dbReference type="PROSITE" id="PS51367">
    <property type="entry name" value="THAUMATIN_2"/>
    <property type="match status" value="1"/>
</dbReference>
<comment type="caution">
    <text evidence="2">The sequence shown here is derived from an EMBL/GenBank/DDBJ whole genome shotgun (WGS) entry which is preliminary data.</text>
</comment>
<feature type="compositionally biased region" description="Low complexity" evidence="1">
    <location>
        <begin position="80"/>
        <end position="89"/>
    </location>
</feature>
<dbReference type="RefSeq" id="WP_137304945.1">
    <property type="nucleotide sequence ID" value="NZ_SZNQ01000001.1"/>
</dbReference>
<dbReference type="OrthoDB" id="227157at2"/>
<feature type="compositionally biased region" description="Polar residues" evidence="1">
    <location>
        <begin position="116"/>
        <end position="127"/>
    </location>
</feature>
<dbReference type="AlphaFoldDB" id="A0A4U5WF94"/>
<sequence length="356" mass="37371">MARGRRRHGAHPPRGRRWWHAAAAALVAAAAVLIVHNAWTPSGSDGVGTTHGDRVTEALPSGSRAAVPPTPSASPGRSTKPSASPSAKANTQRKPKASDEASDEASAKATRRPATGSGTSDLAQPQPTAAPAGKRLITVVNKTRKTVWAVVTNTAVYPAGRKLAPGRSMSVTVANDWAGRIWGRTGCATTAASTCASGDCTSVCSGGNPPTTLGEFTFAAFDDMDFYDVSMVDGSNLPMYINVSHTTTVDPVSSSGCYQGRCTTEVTCPKAMQTLLNGQEIGCKPPCAAFGGDTYCCRGAWAGREHCVPAKWPVDYTQVFERAAPYAYSYAFDDAATMSCAHECYYRVTFGTTNDT</sequence>
<dbReference type="InterPro" id="IPR001938">
    <property type="entry name" value="Thaumatin"/>
</dbReference>
<gene>
    <name evidence="2" type="ORF">E4U91_02165</name>
</gene>
<dbReference type="PANTHER" id="PTHR31013:SF2">
    <property type="entry name" value="THAUMATIN-LIKE PROTEIN"/>
    <property type="match status" value="1"/>
</dbReference>
<dbReference type="Proteomes" id="UP000305929">
    <property type="component" value="Unassembled WGS sequence"/>
</dbReference>
<dbReference type="SMART" id="SM00205">
    <property type="entry name" value="THN"/>
    <property type="match status" value="1"/>
</dbReference>
<dbReference type="Gene3D" id="2.60.110.10">
    <property type="entry name" value="Thaumatin"/>
    <property type="match status" value="1"/>
</dbReference>
<proteinExistence type="predicted"/>
<evidence type="ECO:0000313" key="2">
    <source>
        <dbReference type="EMBL" id="TKS99045.1"/>
    </source>
</evidence>
<dbReference type="PANTHER" id="PTHR31013">
    <property type="entry name" value="THAUMATIN FAMILY PROTEIN-RELATED"/>
    <property type="match status" value="1"/>
</dbReference>
<dbReference type="Pfam" id="PF00314">
    <property type="entry name" value="Thaumatin"/>
    <property type="match status" value="1"/>
</dbReference>
<name>A0A4U5WF94_STRLS</name>
<reference evidence="2 3" key="1">
    <citation type="submission" date="2019-04" db="EMBL/GenBank/DDBJ databases">
        <title>Streptomyces lasaliensis sp. nov., an Actinomycete isolated from soil which produces the polyether antibiotic lasalocid.</title>
        <authorList>
            <person name="Erwin G."/>
            <person name="Haber C."/>
        </authorList>
    </citation>
    <scope>NUCLEOTIDE SEQUENCE [LARGE SCALE GENOMIC DNA]</scope>
    <source>
        <strain evidence="2 3">X-537</strain>
    </source>
</reference>
<dbReference type="EMBL" id="SZNQ01000001">
    <property type="protein sequence ID" value="TKS99045.1"/>
    <property type="molecule type" value="Genomic_DNA"/>
</dbReference>
<organism evidence="2 3">
    <name type="scientific">Streptomyces lasalocidi</name>
    <name type="common">Streptomyces lasaliensis</name>
    <dbReference type="NCBI Taxonomy" id="324833"/>
    <lineage>
        <taxon>Bacteria</taxon>
        <taxon>Bacillati</taxon>
        <taxon>Actinomycetota</taxon>
        <taxon>Actinomycetes</taxon>
        <taxon>Kitasatosporales</taxon>
        <taxon>Streptomycetaceae</taxon>
        <taxon>Streptomyces</taxon>
    </lineage>
</organism>
<protein>
    <submittedName>
        <fullName evidence="2">Thaumatin pathogenesis-related protein</fullName>
    </submittedName>
</protein>
<feature type="region of interest" description="Disordered" evidence="1">
    <location>
        <begin position="41"/>
        <end position="136"/>
    </location>
</feature>
<dbReference type="SUPFAM" id="SSF49870">
    <property type="entry name" value="Osmotin, thaumatin-like protein"/>
    <property type="match status" value="1"/>
</dbReference>
<evidence type="ECO:0000313" key="3">
    <source>
        <dbReference type="Proteomes" id="UP000305929"/>
    </source>
</evidence>